<feature type="region of interest" description="Disordered" evidence="1">
    <location>
        <begin position="1"/>
        <end position="88"/>
    </location>
</feature>
<feature type="compositionally biased region" description="Basic and acidic residues" evidence="1">
    <location>
        <begin position="51"/>
        <end position="62"/>
    </location>
</feature>
<accession>A0ABP8J9J4</accession>
<reference evidence="3" key="1">
    <citation type="journal article" date="2019" name="Int. J. Syst. Evol. Microbiol.">
        <title>The Global Catalogue of Microorganisms (GCM) 10K type strain sequencing project: providing services to taxonomists for standard genome sequencing and annotation.</title>
        <authorList>
            <consortium name="The Broad Institute Genomics Platform"/>
            <consortium name="The Broad Institute Genome Sequencing Center for Infectious Disease"/>
            <person name="Wu L."/>
            <person name="Ma J."/>
        </authorList>
    </citation>
    <scope>NUCLEOTIDE SEQUENCE [LARGE SCALE GENOMIC DNA]</scope>
    <source>
        <strain evidence="3">JCM 17738</strain>
    </source>
</reference>
<feature type="compositionally biased region" description="Basic and acidic residues" evidence="1">
    <location>
        <begin position="72"/>
        <end position="88"/>
    </location>
</feature>
<dbReference type="EMBL" id="BAABFX010000007">
    <property type="protein sequence ID" value="GAA4387287.1"/>
    <property type="molecule type" value="Genomic_DNA"/>
</dbReference>
<gene>
    <name evidence="2" type="ORF">GCM10023153_01570</name>
</gene>
<proteinExistence type="predicted"/>
<keyword evidence="3" id="KW-1185">Reference proteome</keyword>
<name>A0ABP8J9J4_9MICO</name>
<sequence>MELETRGDLKRNRQPGVEEDALPDPFGERQVEAEEEVHQRSQDPRQGIPTHDSDTFDDDGRHLTSPPASEQRSPHRSDPRDRSNQTNG</sequence>
<feature type="compositionally biased region" description="Basic and acidic residues" evidence="1">
    <location>
        <begin position="26"/>
        <end position="43"/>
    </location>
</feature>
<feature type="compositionally biased region" description="Basic and acidic residues" evidence="1">
    <location>
        <begin position="1"/>
        <end position="11"/>
    </location>
</feature>
<evidence type="ECO:0000313" key="3">
    <source>
        <dbReference type="Proteomes" id="UP001500390"/>
    </source>
</evidence>
<comment type="caution">
    <text evidence="2">The sequence shown here is derived from an EMBL/GenBank/DDBJ whole genome shotgun (WGS) entry which is preliminary data.</text>
</comment>
<dbReference type="Proteomes" id="UP001500390">
    <property type="component" value="Unassembled WGS sequence"/>
</dbReference>
<evidence type="ECO:0000256" key="1">
    <source>
        <dbReference type="SAM" id="MobiDB-lite"/>
    </source>
</evidence>
<organism evidence="2 3">
    <name type="scientific">Ornithinibacter aureus</name>
    <dbReference type="NCBI Taxonomy" id="622664"/>
    <lineage>
        <taxon>Bacteria</taxon>
        <taxon>Bacillati</taxon>
        <taxon>Actinomycetota</taxon>
        <taxon>Actinomycetes</taxon>
        <taxon>Micrococcales</taxon>
        <taxon>Intrasporangiaceae</taxon>
        <taxon>Ornithinibacter</taxon>
    </lineage>
</organism>
<protein>
    <submittedName>
        <fullName evidence="2">Uncharacterized protein</fullName>
    </submittedName>
</protein>
<evidence type="ECO:0000313" key="2">
    <source>
        <dbReference type="EMBL" id="GAA4387287.1"/>
    </source>
</evidence>